<evidence type="ECO:0000256" key="2">
    <source>
        <dbReference type="ARBA" id="ARBA00022475"/>
    </source>
</evidence>
<organism evidence="7 8">
    <name type="scientific">Pseudobutyrivibrio xylanivorans</name>
    <dbReference type="NCBI Taxonomy" id="185007"/>
    <lineage>
        <taxon>Bacteria</taxon>
        <taxon>Bacillati</taxon>
        <taxon>Bacillota</taxon>
        <taxon>Clostridia</taxon>
        <taxon>Lachnospirales</taxon>
        <taxon>Lachnospiraceae</taxon>
        <taxon>Pseudobutyrivibrio</taxon>
    </lineage>
</organism>
<feature type="transmembrane region" description="Helical" evidence="6">
    <location>
        <begin position="84"/>
        <end position="111"/>
    </location>
</feature>
<feature type="transmembrane region" description="Helical" evidence="6">
    <location>
        <begin position="7"/>
        <end position="24"/>
    </location>
</feature>
<dbReference type="OrthoDB" id="3176438at2"/>
<evidence type="ECO:0000313" key="8">
    <source>
        <dbReference type="Proteomes" id="UP000327030"/>
    </source>
</evidence>
<evidence type="ECO:0000256" key="1">
    <source>
        <dbReference type="ARBA" id="ARBA00004651"/>
    </source>
</evidence>
<accession>A0A5P6VP85</accession>
<evidence type="ECO:0000256" key="6">
    <source>
        <dbReference type="SAM" id="Phobius"/>
    </source>
</evidence>
<evidence type="ECO:0000256" key="3">
    <source>
        <dbReference type="ARBA" id="ARBA00022692"/>
    </source>
</evidence>
<keyword evidence="5 6" id="KW-0472">Membrane</keyword>
<dbReference type="GO" id="GO:0005886">
    <property type="term" value="C:plasma membrane"/>
    <property type="evidence" value="ECO:0007669"/>
    <property type="project" value="UniProtKB-SubCell"/>
</dbReference>
<dbReference type="Pfam" id="PF03788">
    <property type="entry name" value="LrgA"/>
    <property type="match status" value="1"/>
</dbReference>
<evidence type="ECO:0000256" key="5">
    <source>
        <dbReference type="ARBA" id="ARBA00023136"/>
    </source>
</evidence>
<name>A0A5P6VP85_PSEXY</name>
<dbReference type="EMBL" id="CP043028">
    <property type="protein sequence ID" value="QFJ54222.1"/>
    <property type="molecule type" value="Genomic_DNA"/>
</dbReference>
<proteinExistence type="predicted"/>
<feature type="transmembrane region" description="Helical" evidence="6">
    <location>
        <begin position="59"/>
        <end position="78"/>
    </location>
</feature>
<keyword evidence="3 6" id="KW-0812">Transmembrane</keyword>
<evidence type="ECO:0000256" key="4">
    <source>
        <dbReference type="ARBA" id="ARBA00022989"/>
    </source>
</evidence>
<keyword evidence="2" id="KW-1003">Cell membrane</keyword>
<dbReference type="RefSeq" id="WP_151622718.1">
    <property type="nucleotide sequence ID" value="NZ_CP043028.1"/>
</dbReference>
<protein>
    <submittedName>
        <fullName evidence="7">CidA/LrgA family protein</fullName>
    </submittedName>
</protein>
<gene>
    <name evidence="7" type="ORF">FXF36_04735</name>
</gene>
<evidence type="ECO:0000313" key="7">
    <source>
        <dbReference type="EMBL" id="QFJ54222.1"/>
    </source>
</evidence>
<dbReference type="KEGG" id="pxv:FXF36_04735"/>
<dbReference type="InterPro" id="IPR005538">
    <property type="entry name" value="LrgA/CidA"/>
</dbReference>
<comment type="subcellular location">
    <subcellularLocation>
        <location evidence="1">Cell membrane</location>
        <topology evidence="1">Multi-pass membrane protein</topology>
    </subcellularLocation>
</comment>
<dbReference type="Proteomes" id="UP000327030">
    <property type="component" value="Chromosome 1"/>
</dbReference>
<dbReference type="AlphaFoldDB" id="A0A5P6VP85"/>
<feature type="transmembrane region" description="Helical" evidence="6">
    <location>
        <begin position="30"/>
        <end position="47"/>
    </location>
</feature>
<keyword evidence="4 6" id="KW-1133">Transmembrane helix</keyword>
<sequence>MKYLKQFLIILIISLVGEILKATLPLPVPASIYGMVILFLCLVTKVIKLEQVKDAGKFLIEIMPVMFIPAGVGLMVSWGDLKPILLQVSVITVITVFTVMAATGLVSQWIIRRDKEDR</sequence>
<reference evidence="8" key="1">
    <citation type="submission" date="2019-08" db="EMBL/GenBank/DDBJ databases">
        <title>Complete Genome Sequence of the Polysaccharide-Degrading Rumen Bacterium Pseudobutyrivibrio xylanivorans MA3014.</title>
        <authorList>
            <person name="Palevich N."/>
            <person name="Maclean P.H."/>
            <person name="Kelly W.J."/>
            <person name="Leahy S.C."/>
            <person name="Rakonjac J."/>
            <person name="Attwood G.T."/>
        </authorList>
    </citation>
    <scope>NUCLEOTIDE SEQUENCE [LARGE SCALE GENOMIC DNA]</scope>
    <source>
        <strain evidence="8">MA3014</strain>
    </source>
</reference>
<dbReference type="PANTHER" id="PTHR33931">
    <property type="entry name" value="HOLIN-LIKE PROTEIN CIDA-RELATED"/>
    <property type="match status" value="1"/>
</dbReference>
<dbReference type="PANTHER" id="PTHR33931:SF4">
    <property type="entry name" value="ANTIHOLIN-LIKE PROTEIN LRGA"/>
    <property type="match status" value="1"/>
</dbReference>